<evidence type="ECO:0000313" key="3">
    <source>
        <dbReference type="Proteomes" id="UP000186940"/>
    </source>
</evidence>
<dbReference type="Proteomes" id="UP000186940">
    <property type="component" value="Unassembled WGS sequence"/>
</dbReference>
<dbReference type="STRING" id="1838285.SCAL_001165"/>
<feature type="domain" description="4Fe-4S ferredoxin-type" evidence="1">
    <location>
        <begin position="286"/>
        <end position="316"/>
    </location>
</feature>
<dbReference type="Gene3D" id="1.10.1060.10">
    <property type="entry name" value="Alpha-helical ferredoxin"/>
    <property type="match status" value="1"/>
</dbReference>
<evidence type="ECO:0000259" key="1">
    <source>
        <dbReference type="PROSITE" id="PS51379"/>
    </source>
</evidence>
<keyword evidence="3" id="KW-1185">Reference proteome</keyword>
<dbReference type="InterPro" id="IPR009051">
    <property type="entry name" value="Helical_ferredxn"/>
</dbReference>
<comment type="caution">
    <text evidence="2">The sequence shown here is derived from an EMBL/GenBank/DDBJ whole genome shotgun (WGS) entry which is preliminary data.</text>
</comment>
<dbReference type="GO" id="GO:0051536">
    <property type="term" value="F:iron-sulfur cluster binding"/>
    <property type="evidence" value="ECO:0007669"/>
    <property type="project" value="InterPro"/>
</dbReference>
<proteinExistence type="predicted"/>
<organism evidence="2 3">
    <name type="scientific">Candidatus Syntropharchaeum caldarium</name>
    <dbReference type="NCBI Taxonomy" id="1838285"/>
    <lineage>
        <taxon>Archaea</taxon>
        <taxon>Methanobacteriati</taxon>
        <taxon>Methanobacteriota</taxon>
        <taxon>Stenosarchaea group</taxon>
        <taxon>Methanomicrobia</taxon>
        <taxon>Methanosarcinales</taxon>
        <taxon>ANME-2 cluster</taxon>
        <taxon>Candidatus Syntropharchaeum</taxon>
    </lineage>
</organism>
<sequence length="351" mass="38091">MVKCAEVGDEGLISLFKGLLSGGAVDGLVVPQKSGKSIIYTLVTDPEKIKSPAPFAPSFGFNAANSLRKWLVEDKVLGLVFKPCEARAVIELVKLEQINPDAVLLISVDCPGTFKNEDYTANADKIGDKLTGSIEGIEMRSACTMCETKLGDIGDLGICYTGLDTTTLMVLNEKGEAALSKVEGITLDEKEIDRSSLKDEIKSAADSGREALKKDLEALNDPVKLLEALNDCIVCKNCRDMCPVCYCKECFFEQPLGDPRGGDMLNLANTRGDLRMPPYGLFYHLTRAYHVCVTCVACGACEDACPKGLPLTAIYPLVAKNVQAIFDYVPGVDLEEPLPLTTYEEDELEPR</sequence>
<evidence type="ECO:0000313" key="2">
    <source>
        <dbReference type="EMBL" id="OFV67790.1"/>
    </source>
</evidence>
<dbReference type="EMBL" id="LYOS01000003">
    <property type="protein sequence ID" value="OFV67790.1"/>
    <property type="molecule type" value="Genomic_DNA"/>
</dbReference>
<dbReference type="PROSITE" id="PS00198">
    <property type="entry name" value="4FE4S_FER_1"/>
    <property type="match status" value="1"/>
</dbReference>
<gene>
    <name evidence="2" type="ORF">SCAL_001165</name>
</gene>
<accession>A0A1F2P8V2</accession>
<dbReference type="Pfam" id="PF13183">
    <property type="entry name" value="Fer4_8"/>
    <property type="match status" value="1"/>
</dbReference>
<dbReference type="InterPro" id="IPR017900">
    <property type="entry name" value="4Fe4S_Fe_S_CS"/>
</dbReference>
<dbReference type="SUPFAM" id="SSF46548">
    <property type="entry name" value="alpha-helical ferredoxin"/>
    <property type="match status" value="1"/>
</dbReference>
<dbReference type="GO" id="GO:0016491">
    <property type="term" value="F:oxidoreductase activity"/>
    <property type="evidence" value="ECO:0007669"/>
    <property type="project" value="UniProtKB-ARBA"/>
</dbReference>
<dbReference type="AlphaFoldDB" id="A0A1F2P8V2"/>
<reference evidence="2" key="1">
    <citation type="submission" date="2016-05" db="EMBL/GenBank/DDBJ databases">
        <title>Microbial consortia oxidize butane by reversing methanogenesis.</title>
        <authorList>
            <person name="Laso-Perez R."/>
            <person name="Richter M."/>
            <person name="Wegener G."/>
            <person name="Musat F."/>
        </authorList>
    </citation>
    <scope>NUCLEOTIDE SEQUENCE [LARGE SCALE GENOMIC DNA]</scope>
    <source>
        <strain evidence="2">BOX2</strain>
    </source>
</reference>
<protein>
    <submittedName>
        <fullName evidence="2">Formate dehydrogenase subunit beta</fullName>
    </submittedName>
</protein>
<dbReference type="InterPro" id="IPR017896">
    <property type="entry name" value="4Fe4S_Fe-S-bd"/>
</dbReference>
<dbReference type="PROSITE" id="PS51379">
    <property type="entry name" value="4FE4S_FER_2"/>
    <property type="match status" value="1"/>
</dbReference>
<name>A0A1F2P8V2_9EURY</name>